<sequence length="50" mass="5762">MYQVRVTTGFLTSGGKALYVRNRFRANEFPKNLCSIKIRIKTNEVKSVII</sequence>
<dbReference type="AlphaFoldDB" id="A0AAU9D914"/>
<reference evidence="1 2" key="1">
    <citation type="submission" date="2022-11" db="EMBL/GenBank/DDBJ databases">
        <title>Haliovirga abyssi gen. nov., sp. nov., a mesophilic fermentative bacterium isolated from the Iheya North hydrothermal field and the proposal of Haliovirgaceae fam. nov.</title>
        <authorList>
            <person name="Miyazaki U."/>
            <person name="Tame A."/>
            <person name="Miyazaki J."/>
            <person name="Takai K."/>
            <person name="Sawayama S."/>
            <person name="Kitajima M."/>
            <person name="Okamoto A."/>
            <person name="Nakagawa S."/>
        </authorList>
    </citation>
    <scope>NUCLEOTIDE SEQUENCE [LARGE SCALE GENOMIC DNA]</scope>
    <source>
        <strain evidence="1 2">IC12</strain>
    </source>
</reference>
<evidence type="ECO:0008006" key="3">
    <source>
        <dbReference type="Google" id="ProtNLM"/>
    </source>
</evidence>
<keyword evidence="2" id="KW-1185">Reference proteome</keyword>
<name>A0AAU9D914_9FUSO</name>
<evidence type="ECO:0000313" key="1">
    <source>
        <dbReference type="EMBL" id="BDU49765.1"/>
    </source>
</evidence>
<dbReference type="KEGG" id="haby:HLVA_03340"/>
<gene>
    <name evidence="1" type="ORF">HLVA_03340</name>
</gene>
<dbReference type="Proteomes" id="UP001321582">
    <property type="component" value="Chromosome"/>
</dbReference>
<protein>
    <recommendedName>
        <fullName evidence="3">50S ribosomal protein L28</fullName>
    </recommendedName>
</protein>
<accession>A0AAU9D914</accession>
<dbReference type="EMBL" id="AP027059">
    <property type="protein sequence ID" value="BDU49765.1"/>
    <property type="molecule type" value="Genomic_DNA"/>
</dbReference>
<evidence type="ECO:0000313" key="2">
    <source>
        <dbReference type="Proteomes" id="UP001321582"/>
    </source>
</evidence>
<organism evidence="1 2">
    <name type="scientific">Haliovirga abyssi</name>
    <dbReference type="NCBI Taxonomy" id="2996794"/>
    <lineage>
        <taxon>Bacteria</taxon>
        <taxon>Fusobacteriati</taxon>
        <taxon>Fusobacteriota</taxon>
        <taxon>Fusobacteriia</taxon>
        <taxon>Fusobacteriales</taxon>
        <taxon>Haliovirgaceae</taxon>
        <taxon>Haliovirga</taxon>
    </lineage>
</organism>
<proteinExistence type="predicted"/>